<gene>
    <name evidence="1" type="ORF">MACJ_002700</name>
</gene>
<evidence type="ECO:0000313" key="1">
    <source>
        <dbReference type="EMBL" id="UKJ89449.2"/>
    </source>
</evidence>
<dbReference type="OrthoDB" id="10263062at2759"/>
<dbReference type="EMBL" id="CP056067">
    <property type="protein sequence ID" value="UKJ89449.2"/>
    <property type="molecule type" value="Genomic_DNA"/>
</dbReference>
<dbReference type="Proteomes" id="UP000244803">
    <property type="component" value="Chromosome 4"/>
</dbReference>
<sequence length="107" mass="12783">MTINKEDDFDYEDNEFLVDTDDSLDNQKPSHLQRSRAKIVGNITYKRNLLKFGKVRKFNYSFKNIGSLYLTAWVREDSEKDLDLYISSSNFKRDFSKRKVKENHLYS</sequence>
<protein>
    <submittedName>
        <fullName evidence="1">Uncharacterized protein</fullName>
    </submittedName>
</protein>
<organism evidence="1 2">
    <name type="scientific">Theileria orientalis</name>
    <dbReference type="NCBI Taxonomy" id="68886"/>
    <lineage>
        <taxon>Eukaryota</taxon>
        <taxon>Sar</taxon>
        <taxon>Alveolata</taxon>
        <taxon>Apicomplexa</taxon>
        <taxon>Aconoidasida</taxon>
        <taxon>Piroplasmida</taxon>
        <taxon>Theileriidae</taxon>
        <taxon>Theileria</taxon>
    </lineage>
</organism>
<dbReference type="AlphaFoldDB" id="A0A976M6E0"/>
<proteinExistence type="predicted"/>
<reference evidence="1" key="1">
    <citation type="submission" date="2022-07" db="EMBL/GenBank/DDBJ databases">
        <title>Evaluation of T. orientalis genome assembly methods using nanopore sequencing and analysis of variation between genomes.</title>
        <authorList>
            <person name="Yam J."/>
            <person name="Micallef M.L."/>
            <person name="Liu M."/>
            <person name="Djordjevic S.P."/>
            <person name="Bogema D.R."/>
            <person name="Jenkins C."/>
        </authorList>
    </citation>
    <scope>NUCLEOTIDE SEQUENCE</scope>
    <source>
        <strain evidence="1">Fish Creek</strain>
    </source>
</reference>
<name>A0A976M6E0_THEOR</name>
<evidence type="ECO:0000313" key="2">
    <source>
        <dbReference type="Proteomes" id="UP000244803"/>
    </source>
</evidence>
<accession>A0A976M6E0</accession>